<sequence>MIYNTILVHLDIGDGAGSQLSFARNLAARFEANLIGFAAGDIHPIAAPPPGVVVDAEFMRLEAREIERRLEALRSDLDASGEMGGADSLRTTVGDPTKGLAIAARAADLVIAGSGGEEGGRDAHTAIDLGALIHAAGRPVLIPRDDLAPLKASSVVVAWKDAREARRAVADAMPFLAHAREVLVATVAEHEPDRAMASATDVVRYLINHGAKARAEIVDHREGEAGEALVGIARQIGADLIVSGGYGHGRLREWLLGGVTRSLLREGALHRLMSA</sequence>
<comment type="caution">
    <text evidence="4">The sequence shown here is derived from an EMBL/GenBank/DDBJ whole genome shotgun (WGS) entry which is preliminary data.</text>
</comment>
<accession>A0A844A4J5</accession>
<proteinExistence type="inferred from homology"/>
<dbReference type="Proteomes" id="UP000466694">
    <property type="component" value="Unassembled WGS sequence"/>
</dbReference>
<feature type="coiled-coil region" evidence="2">
    <location>
        <begin position="56"/>
        <end position="83"/>
    </location>
</feature>
<evidence type="ECO:0000256" key="1">
    <source>
        <dbReference type="ARBA" id="ARBA00008791"/>
    </source>
</evidence>
<dbReference type="InterPro" id="IPR006016">
    <property type="entry name" value="UspA"/>
</dbReference>
<comment type="similarity">
    <text evidence="1">Belongs to the universal stress protein A family.</text>
</comment>
<feature type="domain" description="UspA" evidence="3">
    <location>
        <begin position="155"/>
        <end position="266"/>
    </location>
</feature>
<dbReference type="SUPFAM" id="SSF52402">
    <property type="entry name" value="Adenine nucleotide alpha hydrolases-like"/>
    <property type="match status" value="2"/>
</dbReference>
<dbReference type="EMBL" id="WISZ01000064">
    <property type="protein sequence ID" value="MQX08029.1"/>
    <property type="molecule type" value="Genomic_DNA"/>
</dbReference>
<dbReference type="CDD" id="cd00293">
    <property type="entry name" value="USP-like"/>
    <property type="match status" value="1"/>
</dbReference>
<name>A0A844A4J5_RHIFR</name>
<evidence type="ECO:0000259" key="3">
    <source>
        <dbReference type="Pfam" id="PF00582"/>
    </source>
</evidence>
<evidence type="ECO:0000313" key="4">
    <source>
        <dbReference type="EMBL" id="MQX08029.1"/>
    </source>
</evidence>
<protein>
    <recommendedName>
        <fullName evidence="3">UspA domain-containing protein</fullName>
    </recommendedName>
</protein>
<organism evidence="4 5">
    <name type="scientific">Rhizobium fredii</name>
    <name type="common">Sinorhizobium fredii</name>
    <dbReference type="NCBI Taxonomy" id="380"/>
    <lineage>
        <taxon>Bacteria</taxon>
        <taxon>Pseudomonadati</taxon>
        <taxon>Pseudomonadota</taxon>
        <taxon>Alphaproteobacteria</taxon>
        <taxon>Hyphomicrobiales</taxon>
        <taxon>Rhizobiaceae</taxon>
        <taxon>Sinorhizobium/Ensifer group</taxon>
        <taxon>Sinorhizobium</taxon>
    </lineage>
</organism>
<dbReference type="Gene3D" id="3.40.50.12370">
    <property type="match status" value="1"/>
</dbReference>
<dbReference type="Pfam" id="PF00582">
    <property type="entry name" value="Usp"/>
    <property type="match status" value="1"/>
</dbReference>
<dbReference type="PANTHER" id="PTHR46268:SF15">
    <property type="entry name" value="UNIVERSAL STRESS PROTEIN HP_0031"/>
    <property type="match status" value="1"/>
</dbReference>
<gene>
    <name evidence="4" type="ORF">GHK48_06800</name>
</gene>
<keyword evidence="2" id="KW-0175">Coiled coil</keyword>
<dbReference type="PANTHER" id="PTHR46268">
    <property type="entry name" value="STRESS RESPONSE PROTEIN NHAX"/>
    <property type="match status" value="1"/>
</dbReference>
<evidence type="ECO:0000313" key="5">
    <source>
        <dbReference type="Proteomes" id="UP000466694"/>
    </source>
</evidence>
<dbReference type="AlphaFoldDB" id="A0A844A4J5"/>
<dbReference type="RefSeq" id="WP_014857904.1">
    <property type="nucleotide sequence ID" value="NZ_BJNI01000026.1"/>
</dbReference>
<evidence type="ECO:0000256" key="2">
    <source>
        <dbReference type="SAM" id="Coils"/>
    </source>
</evidence>
<reference evidence="4 5" key="1">
    <citation type="journal article" date="2013" name="Genome Biol.">
        <title>Comparative genomics of the core and accessory genomes of 48 Sinorhizobium strains comprising five genospecies.</title>
        <authorList>
            <person name="Sugawara M."/>
            <person name="Epstein B."/>
            <person name="Badgley B.D."/>
            <person name="Unno T."/>
            <person name="Xu L."/>
            <person name="Reese J."/>
            <person name="Gyaneshwar P."/>
            <person name="Denny R."/>
            <person name="Mudge J."/>
            <person name="Bharti A.K."/>
            <person name="Farmer A.D."/>
            <person name="May G.D."/>
            <person name="Woodward J.E."/>
            <person name="Medigue C."/>
            <person name="Vallenet D."/>
            <person name="Lajus A."/>
            <person name="Rouy Z."/>
            <person name="Martinez-Vaz B."/>
            <person name="Tiffin P."/>
            <person name="Young N.D."/>
            <person name="Sadowsky M.J."/>
        </authorList>
    </citation>
    <scope>NUCLEOTIDE SEQUENCE [LARGE SCALE GENOMIC DNA]</scope>
    <source>
        <strain evidence="4 5">USDA205</strain>
    </source>
</reference>